<dbReference type="EMBL" id="BIFH01000014">
    <property type="protein sequence ID" value="GCD93552.1"/>
    <property type="molecule type" value="Genomic_DNA"/>
</dbReference>
<dbReference type="RefSeq" id="WP_126635831.1">
    <property type="nucleotide sequence ID" value="NZ_BIFH01000014.1"/>
</dbReference>
<gene>
    <name evidence="2" type="ORF">EHYA_01196</name>
</gene>
<reference evidence="2 3" key="1">
    <citation type="submission" date="2018-12" db="EMBL/GenBank/DDBJ databases">
        <title>Draft genome sequence of Embleya hyalina NBRC 13850T.</title>
        <authorList>
            <person name="Komaki H."/>
            <person name="Hosoyama A."/>
            <person name="Kimura A."/>
            <person name="Ichikawa N."/>
            <person name="Tamura T."/>
        </authorList>
    </citation>
    <scope>NUCLEOTIDE SEQUENCE [LARGE SCALE GENOMIC DNA]</scope>
    <source>
        <strain evidence="2 3">NBRC 13850</strain>
    </source>
</reference>
<dbReference type="PANTHER" id="PTHR35525">
    <property type="entry name" value="BLL6575 PROTEIN"/>
    <property type="match status" value="1"/>
</dbReference>
<proteinExistence type="predicted"/>
<dbReference type="Pfam" id="PF11706">
    <property type="entry name" value="zf-CGNR"/>
    <property type="match status" value="1"/>
</dbReference>
<dbReference type="AlphaFoldDB" id="A0A401YG22"/>
<evidence type="ECO:0000313" key="3">
    <source>
        <dbReference type="Proteomes" id="UP000286931"/>
    </source>
</evidence>
<comment type="caution">
    <text evidence="2">The sequence shown here is derived from an EMBL/GenBank/DDBJ whole genome shotgun (WGS) entry which is preliminary data.</text>
</comment>
<sequence length="205" mass="21990">MSTRIADLDPGGAPLLGEPLPVELANTRYAVRGTPHEGLAEPAHLAAWLRDIAPRLGNPPSEAALLAVDARDLARALDLRDCVGALLTAALTDTTPAADTVERLNTYTRAAPRWRELTWPTAVTRTEADPITAVLAELAGATVDLLTGADRTELRACHGPGCVLHFVRNNPRREWCSAGCGNRARVARHYRRTKNPPGSRPSTDG</sequence>
<evidence type="ECO:0000313" key="2">
    <source>
        <dbReference type="EMBL" id="GCD93552.1"/>
    </source>
</evidence>
<protein>
    <recommendedName>
        <fullName evidence="1">Zinc finger CGNR domain-containing protein</fullName>
    </recommendedName>
</protein>
<feature type="domain" description="Zinc finger CGNR" evidence="1">
    <location>
        <begin position="154"/>
        <end position="192"/>
    </location>
</feature>
<dbReference type="InterPro" id="IPR023286">
    <property type="entry name" value="ABATE_dom_sf"/>
</dbReference>
<organism evidence="2 3">
    <name type="scientific">Embleya hyalina</name>
    <dbReference type="NCBI Taxonomy" id="516124"/>
    <lineage>
        <taxon>Bacteria</taxon>
        <taxon>Bacillati</taxon>
        <taxon>Actinomycetota</taxon>
        <taxon>Actinomycetes</taxon>
        <taxon>Kitasatosporales</taxon>
        <taxon>Streptomycetaceae</taxon>
        <taxon>Embleya</taxon>
    </lineage>
</organism>
<dbReference type="Proteomes" id="UP000286931">
    <property type="component" value="Unassembled WGS sequence"/>
</dbReference>
<dbReference type="OrthoDB" id="3211108at2"/>
<dbReference type="PANTHER" id="PTHR35525:SF3">
    <property type="entry name" value="BLL6575 PROTEIN"/>
    <property type="match status" value="1"/>
</dbReference>
<dbReference type="Pfam" id="PF07336">
    <property type="entry name" value="ABATE"/>
    <property type="match status" value="1"/>
</dbReference>
<accession>A0A401YG22</accession>
<dbReference type="SUPFAM" id="SSF160904">
    <property type="entry name" value="Jann2411-like"/>
    <property type="match status" value="1"/>
</dbReference>
<evidence type="ECO:0000259" key="1">
    <source>
        <dbReference type="Pfam" id="PF11706"/>
    </source>
</evidence>
<dbReference type="Gene3D" id="1.10.3300.10">
    <property type="entry name" value="Jann2411-like domain"/>
    <property type="match status" value="1"/>
</dbReference>
<dbReference type="InterPro" id="IPR021005">
    <property type="entry name" value="Znf_CGNR"/>
</dbReference>
<dbReference type="InterPro" id="IPR010852">
    <property type="entry name" value="ABATE"/>
</dbReference>
<name>A0A401YG22_9ACTN</name>
<keyword evidence="3" id="KW-1185">Reference proteome</keyword>